<name>A0A448ZEC8_9STRA</name>
<feature type="compositionally biased region" description="Basic residues" evidence="4">
    <location>
        <begin position="737"/>
        <end position="754"/>
    </location>
</feature>
<organism evidence="6 7">
    <name type="scientific">Pseudo-nitzschia multistriata</name>
    <dbReference type="NCBI Taxonomy" id="183589"/>
    <lineage>
        <taxon>Eukaryota</taxon>
        <taxon>Sar</taxon>
        <taxon>Stramenopiles</taxon>
        <taxon>Ochrophyta</taxon>
        <taxon>Bacillariophyta</taxon>
        <taxon>Bacillariophyceae</taxon>
        <taxon>Bacillariophycidae</taxon>
        <taxon>Bacillariales</taxon>
        <taxon>Bacillariaceae</taxon>
        <taxon>Pseudo-nitzschia</taxon>
    </lineage>
</organism>
<feature type="region of interest" description="Disordered" evidence="4">
    <location>
        <begin position="889"/>
        <end position="909"/>
    </location>
</feature>
<dbReference type="Gene3D" id="1.20.1020.10">
    <property type="entry name" value="TAZ domain"/>
    <property type="match status" value="1"/>
</dbReference>
<dbReference type="InterPro" id="IPR035898">
    <property type="entry name" value="TAZ_dom_sf"/>
</dbReference>
<dbReference type="InterPro" id="IPR000197">
    <property type="entry name" value="Znf_TAZ"/>
</dbReference>
<accession>A0A448ZEC8</accession>
<feature type="region of interest" description="Disordered" evidence="4">
    <location>
        <begin position="506"/>
        <end position="535"/>
    </location>
</feature>
<keyword evidence="2" id="KW-0863">Zinc-finger</keyword>
<feature type="compositionally biased region" description="Polar residues" evidence="4">
    <location>
        <begin position="208"/>
        <end position="218"/>
    </location>
</feature>
<feature type="compositionally biased region" description="Polar residues" evidence="4">
    <location>
        <begin position="74"/>
        <end position="89"/>
    </location>
</feature>
<dbReference type="OrthoDB" id="200182at2759"/>
<dbReference type="PROSITE" id="PS50134">
    <property type="entry name" value="ZF_TAZ"/>
    <property type="match status" value="1"/>
</dbReference>
<proteinExistence type="predicted"/>
<evidence type="ECO:0000313" key="7">
    <source>
        <dbReference type="Proteomes" id="UP000291116"/>
    </source>
</evidence>
<evidence type="ECO:0000256" key="3">
    <source>
        <dbReference type="ARBA" id="ARBA00022833"/>
    </source>
</evidence>
<keyword evidence="7" id="KW-1185">Reference proteome</keyword>
<feature type="region of interest" description="Disordered" evidence="4">
    <location>
        <begin position="67"/>
        <end position="316"/>
    </location>
</feature>
<gene>
    <name evidence="6" type="ORF">PSNMU_V1.4_AUG-EV-PASAV3_0072680</name>
</gene>
<dbReference type="EMBL" id="CAACVS010000279">
    <property type="protein sequence ID" value="VEU40384.1"/>
    <property type="molecule type" value="Genomic_DNA"/>
</dbReference>
<reference evidence="6 7" key="1">
    <citation type="submission" date="2019-01" db="EMBL/GenBank/DDBJ databases">
        <authorList>
            <person name="Ferrante I. M."/>
        </authorList>
    </citation>
    <scope>NUCLEOTIDE SEQUENCE [LARGE SCALE GENOMIC DNA]</scope>
    <source>
        <strain evidence="6 7">B856</strain>
    </source>
</reference>
<feature type="region of interest" description="Disordered" evidence="4">
    <location>
        <begin position="1"/>
        <end position="35"/>
    </location>
</feature>
<dbReference type="GO" id="GO:0008270">
    <property type="term" value="F:zinc ion binding"/>
    <property type="evidence" value="ECO:0007669"/>
    <property type="project" value="UniProtKB-KW"/>
</dbReference>
<protein>
    <recommendedName>
        <fullName evidence="5">TAZ-type domain-containing protein</fullName>
    </recommendedName>
</protein>
<feature type="compositionally biased region" description="Low complexity" evidence="4">
    <location>
        <begin position="295"/>
        <end position="310"/>
    </location>
</feature>
<dbReference type="SUPFAM" id="SSF57933">
    <property type="entry name" value="TAZ domain"/>
    <property type="match status" value="1"/>
</dbReference>
<feature type="region of interest" description="Disordered" evidence="4">
    <location>
        <begin position="1067"/>
        <end position="1088"/>
    </location>
</feature>
<feature type="compositionally biased region" description="Basic residues" evidence="4">
    <location>
        <begin position="783"/>
        <end position="797"/>
    </location>
</feature>
<feature type="compositionally biased region" description="Low complexity" evidence="4">
    <location>
        <begin position="90"/>
        <end position="111"/>
    </location>
</feature>
<evidence type="ECO:0000256" key="1">
    <source>
        <dbReference type="ARBA" id="ARBA00022723"/>
    </source>
</evidence>
<feature type="region of interest" description="Disordered" evidence="4">
    <location>
        <begin position="1346"/>
        <end position="1373"/>
    </location>
</feature>
<feature type="region of interest" description="Disordered" evidence="4">
    <location>
        <begin position="688"/>
        <end position="797"/>
    </location>
</feature>
<evidence type="ECO:0000256" key="2">
    <source>
        <dbReference type="ARBA" id="ARBA00022771"/>
    </source>
</evidence>
<feature type="compositionally biased region" description="Low complexity" evidence="4">
    <location>
        <begin position="219"/>
        <end position="254"/>
    </location>
</feature>
<keyword evidence="3" id="KW-0862">Zinc</keyword>
<sequence length="1373" mass="145601">MQSTPSTTTTSKPSTGENNEHQSQTQPLDAAAACMSSTRTNVVMEPSVEPANKRIKLEDGVATEVPIGTATPLAGNTSEQSADIQTNDRTPILTTTSISISSSIQKPSLPLGSTTKPAVVKSESMHGNQDTSTTTGAATIDPGSTTKPRHAPTPKPAAAAQPQQQPQEIKPPVMGSVCPSATTQLPKNIPVKDEASSSNNSQGGTTSVVTASDESLPQNTSNSDNRSSNSSHESLQESTATAVTNSTSATSTTTRPPNASNGATLPASAATIRPVAPIPPPTQLSNRATTALKDPPSSTTIPPAASKPTPVRTQVAPSQTTTATLASHTIAGVPNSREVPLKSLNFRHLRIKYLGELEYMLREFRKLERQLLGAKGAQQLEESQGSRERREKLHSFILHLEDTIRQIELGCKLEGEGKSATTENRNVAAGSIGGAVNASNTANDGSALANATLDKAAREAKKQMAEESALSNLTKEKEEEETVQKLEEHILANLLPVKVRLKKQLAAQQGATQNPPGMPARRGSMQPSSAARGKGTFVEAVEKKRKHAESLRLAAQAQHERQVRSVTDPTQFGKPLSGVGSSLTKKLHGSTLGSKQRRTGHGVGSISAPQDRSERKILHAGMVPKSSQQESGLSAASGVHEIVTSQSQKNNPKTINKSIPTSAIPAAAMADKAKPAQTFQAEAKNTTLAAKPKPAIDPKAEPATTAVSGASTSDTVKKSRPLDHSTTAPMSEEDKLKFKKHRRLRKLKRLKRRRERELARQQQSKTQQQIPNSSQSAASPNAVRKKPGHCKPGQKKKGPRVVEYLCSQCSEAYSSTCEFNPWWALAQHKCPKCGKTQIPRIDISSPANTIEYHPALLSHLEDGGRGNAGSIPSNGVRAVVPAMPIVSQIPDGASDVNSESDSDLSELSDDNISIGSLKAAELESDLRSMTPAERAEHETFGSEYKGPVLSDEHASKLLILMGHAATCPCQHKLEKHRDVCRSVKYMMLHVRDCPGTTSTFDVCPFPWCRKVKHLLYHLVSCKEPDQCAICSPKELPKGLKGLVGLNGHRMKKHRERMIAAAKASLAKNTKSNAASKKQTATKKAASPMQVNNVRKSDVVAKMPVADQNPATQKPALGLAPAAALVVSKTEPVGNHAQFVSRTAKASSIGTGSSNEEQIQKAVATVPHPAFKVGVQPGAQPGAQRIVTEEGENLDVLDNIYEDMAKIDVEAAEEVDCGFLVADAVPTENTSGADPDFATALEPSMALPESIHPTPVVAIKMEGDYLGHGPDPGLGDLDLLGMDQDDVFAIRDDGMNKGGPAQHPLNDPNPDPLASINHEIIIDPSDIPPSVMVPPATDTTACCGPKQEYSQATNSTSVPPASGVPTATAATTIT</sequence>
<evidence type="ECO:0000313" key="6">
    <source>
        <dbReference type="EMBL" id="VEU40384.1"/>
    </source>
</evidence>
<feature type="domain" description="TAZ-type" evidence="5">
    <location>
        <begin position="942"/>
        <end position="1033"/>
    </location>
</feature>
<feature type="compositionally biased region" description="Low complexity" evidence="4">
    <location>
        <begin position="1067"/>
        <end position="1086"/>
    </location>
</feature>
<feature type="compositionally biased region" description="Polar residues" evidence="4">
    <location>
        <begin position="506"/>
        <end position="515"/>
    </location>
</feature>
<evidence type="ECO:0000256" key="4">
    <source>
        <dbReference type="SAM" id="MobiDB-lite"/>
    </source>
</evidence>
<keyword evidence="1" id="KW-0479">Metal-binding</keyword>
<feature type="compositionally biased region" description="Low complexity" evidence="4">
    <location>
        <begin position="156"/>
        <end position="167"/>
    </location>
</feature>
<feature type="compositionally biased region" description="Polar residues" evidence="4">
    <location>
        <begin position="1347"/>
        <end position="1358"/>
    </location>
</feature>
<feature type="compositionally biased region" description="Acidic residues" evidence="4">
    <location>
        <begin position="898"/>
        <end position="909"/>
    </location>
</feature>
<feature type="compositionally biased region" description="Low complexity" evidence="4">
    <location>
        <begin position="196"/>
        <end position="207"/>
    </location>
</feature>
<feature type="compositionally biased region" description="Polar residues" evidence="4">
    <location>
        <begin position="125"/>
        <end position="146"/>
    </location>
</feature>
<feature type="compositionally biased region" description="Low complexity" evidence="4">
    <location>
        <begin position="767"/>
        <end position="782"/>
    </location>
</feature>
<dbReference type="Proteomes" id="UP000291116">
    <property type="component" value="Unassembled WGS sequence"/>
</dbReference>
<feature type="compositionally biased region" description="Polar residues" evidence="4">
    <location>
        <begin position="705"/>
        <end position="714"/>
    </location>
</feature>
<dbReference type="Pfam" id="PF02135">
    <property type="entry name" value="zf-TAZ"/>
    <property type="match status" value="1"/>
</dbReference>
<feature type="compositionally biased region" description="Low complexity" evidence="4">
    <location>
        <begin position="1"/>
        <end position="15"/>
    </location>
</feature>
<feature type="region of interest" description="Disordered" evidence="4">
    <location>
        <begin position="554"/>
        <end position="611"/>
    </location>
</feature>
<evidence type="ECO:0000259" key="5">
    <source>
        <dbReference type="PROSITE" id="PS50134"/>
    </source>
</evidence>